<dbReference type="AlphaFoldDB" id="A0A371EKR4"/>
<feature type="non-terminal residue" evidence="2">
    <location>
        <position position="1"/>
    </location>
</feature>
<dbReference type="PANTHER" id="PTHR24559:SF437">
    <property type="entry name" value="RNA-DIRECTED DNA POLYMERASE HOMOLOG"/>
    <property type="match status" value="1"/>
</dbReference>
<name>A0A371EKR4_MUCPR</name>
<dbReference type="PANTHER" id="PTHR24559">
    <property type="entry name" value="TRANSPOSON TY3-I GAG-POL POLYPROTEIN"/>
    <property type="match status" value="1"/>
</dbReference>
<gene>
    <name evidence="2" type="primary">pol</name>
    <name evidence="2" type="ORF">CR513_54575</name>
</gene>
<dbReference type="SUPFAM" id="SSF56672">
    <property type="entry name" value="DNA/RNA polymerases"/>
    <property type="match status" value="1"/>
</dbReference>
<evidence type="ECO:0000259" key="1">
    <source>
        <dbReference type="Pfam" id="PF00078"/>
    </source>
</evidence>
<reference evidence="2" key="1">
    <citation type="submission" date="2018-05" db="EMBL/GenBank/DDBJ databases">
        <title>Draft genome of Mucuna pruriens seed.</title>
        <authorList>
            <person name="Nnadi N.E."/>
            <person name="Vos R."/>
            <person name="Hasami M.H."/>
            <person name="Devisetty U.K."/>
            <person name="Aguiy J.C."/>
        </authorList>
    </citation>
    <scope>NUCLEOTIDE SEQUENCE [LARGE SCALE GENOMIC DNA]</scope>
    <source>
        <strain evidence="2">JCA_2017</strain>
    </source>
</reference>
<evidence type="ECO:0000313" key="3">
    <source>
        <dbReference type="Proteomes" id="UP000257109"/>
    </source>
</evidence>
<dbReference type="InterPro" id="IPR000477">
    <property type="entry name" value="RT_dom"/>
</dbReference>
<accession>A0A371EKR4</accession>
<dbReference type="Pfam" id="PF00078">
    <property type="entry name" value="RVT_1"/>
    <property type="match status" value="1"/>
</dbReference>
<dbReference type="EMBL" id="QJKJ01013352">
    <property type="protein sequence ID" value="RDX66637.1"/>
    <property type="molecule type" value="Genomic_DNA"/>
</dbReference>
<feature type="domain" description="Reverse transcriptase" evidence="1">
    <location>
        <begin position="1"/>
        <end position="82"/>
    </location>
</feature>
<evidence type="ECO:0000313" key="2">
    <source>
        <dbReference type="EMBL" id="RDX66637.1"/>
    </source>
</evidence>
<organism evidence="2 3">
    <name type="scientific">Mucuna pruriens</name>
    <name type="common">Velvet bean</name>
    <name type="synonym">Dolichos pruriens</name>
    <dbReference type="NCBI Taxonomy" id="157652"/>
    <lineage>
        <taxon>Eukaryota</taxon>
        <taxon>Viridiplantae</taxon>
        <taxon>Streptophyta</taxon>
        <taxon>Embryophyta</taxon>
        <taxon>Tracheophyta</taxon>
        <taxon>Spermatophyta</taxon>
        <taxon>Magnoliopsida</taxon>
        <taxon>eudicotyledons</taxon>
        <taxon>Gunneridae</taxon>
        <taxon>Pentapetalae</taxon>
        <taxon>rosids</taxon>
        <taxon>fabids</taxon>
        <taxon>Fabales</taxon>
        <taxon>Fabaceae</taxon>
        <taxon>Papilionoideae</taxon>
        <taxon>50 kb inversion clade</taxon>
        <taxon>NPAAA clade</taxon>
        <taxon>indigoferoid/millettioid clade</taxon>
        <taxon>Phaseoleae</taxon>
        <taxon>Mucuna</taxon>
    </lineage>
</organism>
<proteinExistence type="predicted"/>
<protein>
    <submittedName>
        <fullName evidence="2">Retrovirus-related Pol polyprotein from transposon 17.6</fullName>
    </submittedName>
</protein>
<dbReference type="InterPro" id="IPR043128">
    <property type="entry name" value="Rev_trsase/Diguanyl_cyclase"/>
</dbReference>
<dbReference type="OrthoDB" id="415724at2759"/>
<dbReference type="InterPro" id="IPR043502">
    <property type="entry name" value="DNA/RNA_pol_sf"/>
</dbReference>
<dbReference type="Gene3D" id="3.30.70.270">
    <property type="match status" value="1"/>
</dbReference>
<keyword evidence="3" id="KW-1185">Reference proteome</keyword>
<dbReference type="Proteomes" id="UP000257109">
    <property type="component" value="Unassembled WGS sequence"/>
</dbReference>
<dbReference type="CDD" id="cd01647">
    <property type="entry name" value="RT_LTR"/>
    <property type="match status" value="1"/>
</dbReference>
<dbReference type="InterPro" id="IPR053134">
    <property type="entry name" value="RNA-dir_DNA_polymerase"/>
</dbReference>
<comment type="caution">
    <text evidence="2">The sequence shown here is derived from an EMBL/GenBank/DDBJ whole genome shotgun (WGS) entry which is preliminary data.</text>
</comment>
<sequence length="273" mass="31245">MSFGLTNAPSTFMRLMNHVLRSFIGKFVVLYFDDILIYSNTLDDYVEYLHVVRNVLRENKLYENLKKCSFCLEFVVILSFVVSSKGRSVDEEKTPKKANEKAKFVKELHAKVRVNIEKRNEQYAREANKGCVMTFKPRDCPRGDGTFQVLERINNNAYKLDLSTAYGEEFDSRTNPLEEGGMIETQPTKTKILCMTLKVRTIVMSPKGLLGKNYHSKIVTYDKNSNIYYLYHPMVDLALAGLPMPGTVLVMLAPQPALPNLHHHSHREAISTK</sequence>